<proteinExistence type="predicted"/>
<comment type="caution">
    <text evidence="1">The sequence shown here is derived from an EMBL/GenBank/DDBJ whole genome shotgun (WGS) entry which is preliminary data.</text>
</comment>
<evidence type="ECO:0000313" key="4">
    <source>
        <dbReference type="Proteomes" id="UP000031671"/>
    </source>
</evidence>
<sequence>MPVVVSGKGSNNLTQELVKGSNIQVSGFVTYQTSRNGSGKLVLHADNITQI</sequence>
<reference evidence="2 3" key="2">
    <citation type="submission" date="2015-01" db="EMBL/GenBank/DDBJ databases">
        <title>Vibrio sp. C5 JCM 19232 whole genome shotgun sequence.</title>
        <authorList>
            <person name="Sawabe T."/>
            <person name="Meirelles P."/>
            <person name="Feng G."/>
            <person name="Sayaka M."/>
            <person name="Hattori M."/>
            <person name="Ohkuma M."/>
        </authorList>
    </citation>
    <scope>NUCLEOTIDE SEQUENCE [LARGE SCALE GENOMIC DNA]</scope>
    <source>
        <strain evidence="2 3">JCM19232</strain>
    </source>
</reference>
<name>A0A0B8NRT0_9VIBR</name>
<evidence type="ECO:0000313" key="3">
    <source>
        <dbReference type="Proteomes" id="UP000031670"/>
    </source>
</evidence>
<reference evidence="1 4" key="1">
    <citation type="submission" date="2015-01" db="EMBL/GenBank/DDBJ databases">
        <title>Vibrio sp. C1 JCM 19231 whole genome shotgun sequence.</title>
        <authorList>
            <person name="Sawabe T."/>
            <person name="Meirelles P."/>
            <person name="Feng G."/>
            <person name="Sayaka M."/>
            <person name="Hattori M."/>
            <person name="Ohkuma M."/>
        </authorList>
    </citation>
    <scope>NUCLEOTIDE SEQUENCE [LARGE SCALE GENOMIC DNA]</scope>
    <source>
        <strain evidence="4">JCM 19231</strain>
        <strain evidence="1">JCM19231</strain>
    </source>
</reference>
<reference evidence="3 4" key="3">
    <citation type="submission" date="2015-01" db="EMBL/GenBank/DDBJ databases">
        <authorList>
            <consortium name="NBRP consortium"/>
            <person name="Sawabe T."/>
            <person name="Meirelles P."/>
            <person name="Feng G."/>
            <person name="Sayaka M."/>
            <person name="Hattori M."/>
            <person name="Ohkuma M."/>
        </authorList>
    </citation>
    <scope>NUCLEOTIDE SEQUENCE [LARGE SCALE GENOMIC DNA]</scope>
    <source>
        <strain evidence="4">JCM 19231</strain>
        <strain evidence="1">JCM19231</strain>
        <strain evidence="2 3">JCM19232</strain>
    </source>
</reference>
<dbReference type="Gene3D" id="2.40.50.140">
    <property type="entry name" value="Nucleic acid-binding proteins"/>
    <property type="match status" value="1"/>
</dbReference>
<dbReference type="SUPFAM" id="SSF50249">
    <property type="entry name" value="Nucleic acid-binding proteins"/>
    <property type="match status" value="1"/>
</dbReference>
<gene>
    <name evidence="1" type="ORF">JCM19231_2460</name>
    <name evidence="2" type="ORF">JCM19232_4852</name>
</gene>
<dbReference type="Proteomes" id="UP000031670">
    <property type="component" value="Unassembled WGS sequence"/>
</dbReference>
<accession>A0A0B8PI15</accession>
<dbReference type="AlphaFoldDB" id="A0A0B8NRT0"/>
<evidence type="ECO:0000313" key="2">
    <source>
        <dbReference type="EMBL" id="GAM65906.1"/>
    </source>
</evidence>
<dbReference type="Proteomes" id="UP000031671">
    <property type="component" value="Unassembled WGS sequence"/>
</dbReference>
<accession>A0A0B8NRT0</accession>
<organism evidence="1 4">
    <name type="scientific">Vibrio ishigakensis</name>
    <dbReference type="NCBI Taxonomy" id="1481914"/>
    <lineage>
        <taxon>Bacteria</taxon>
        <taxon>Pseudomonadati</taxon>
        <taxon>Pseudomonadota</taxon>
        <taxon>Gammaproteobacteria</taxon>
        <taxon>Vibrionales</taxon>
        <taxon>Vibrionaceae</taxon>
        <taxon>Vibrio</taxon>
    </lineage>
</organism>
<dbReference type="EMBL" id="BBRZ01000034">
    <property type="protein sequence ID" value="GAM56651.1"/>
    <property type="molecule type" value="Genomic_DNA"/>
</dbReference>
<dbReference type="EMBL" id="BBSA01000026">
    <property type="protein sequence ID" value="GAM65906.1"/>
    <property type="molecule type" value="Genomic_DNA"/>
</dbReference>
<protein>
    <submittedName>
        <fullName evidence="1">Primosomal replication protein N</fullName>
    </submittedName>
</protein>
<dbReference type="InterPro" id="IPR012340">
    <property type="entry name" value="NA-bd_OB-fold"/>
</dbReference>
<keyword evidence="4" id="KW-1185">Reference proteome</keyword>
<evidence type="ECO:0000313" key="1">
    <source>
        <dbReference type="EMBL" id="GAM56651.1"/>
    </source>
</evidence>